<dbReference type="Proteomes" id="UP000315434">
    <property type="component" value="Unassembled WGS sequence"/>
</dbReference>
<name>A0A546XKB4_RHIRH</name>
<proteinExistence type="predicted"/>
<dbReference type="OrthoDB" id="7914379at2"/>
<accession>A0A546XKB4</accession>
<evidence type="ECO:0000313" key="2">
    <source>
        <dbReference type="Proteomes" id="UP000315434"/>
    </source>
</evidence>
<reference evidence="1 2" key="1">
    <citation type="journal article" date="2019" name="Appl. Microbiol. Biotechnol.">
        <title>Differential efficiency of wild type rhizogenic strains for rol gene transformation of plants.</title>
        <authorList>
            <person name="Desmet S."/>
            <person name="De Keyser E."/>
            <person name="Van Vaerenbergh J."/>
            <person name="Baeyen S."/>
            <person name="Van Huylenbroeck J."/>
            <person name="Geelen D."/>
            <person name="Dhooghe E."/>
        </authorList>
    </citation>
    <scope>NUCLEOTIDE SEQUENCE [LARGE SCALE GENOMIC DNA]</scope>
    <source>
        <strain evidence="1 2">GBBC3284</strain>
    </source>
</reference>
<dbReference type="Gene3D" id="1.10.357.10">
    <property type="entry name" value="Tetracycline Repressor, domain 2"/>
    <property type="match status" value="1"/>
</dbReference>
<organism evidence="1 2">
    <name type="scientific">Rhizobium rhizogenes</name>
    <name type="common">Agrobacterium rhizogenes</name>
    <dbReference type="NCBI Taxonomy" id="359"/>
    <lineage>
        <taxon>Bacteria</taxon>
        <taxon>Pseudomonadati</taxon>
        <taxon>Pseudomonadota</taxon>
        <taxon>Alphaproteobacteria</taxon>
        <taxon>Hyphomicrobiales</taxon>
        <taxon>Rhizobiaceae</taxon>
        <taxon>Rhizobium/Agrobacterium group</taxon>
        <taxon>Rhizobium</taxon>
    </lineage>
</organism>
<gene>
    <name evidence="1" type="ORF">EXN68_06550</name>
</gene>
<comment type="caution">
    <text evidence="1">The sequence shown here is derived from an EMBL/GenBank/DDBJ whole genome shotgun (WGS) entry which is preliminary data.</text>
</comment>
<evidence type="ECO:0000313" key="1">
    <source>
        <dbReference type="EMBL" id="TRB01168.1"/>
    </source>
</evidence>
<dbReference type="RefSeq" id="WP_142840134.1">
    <property type="nucleotide sequence ID" value="NZ_SGNY01000002.1"/>
</dbReference>
<dbReference type="EMBL" id="SGNY01000002">
    <property type="protein sequence ID" value="TRB01168.1"/>
    <property type="molecule type" value="Genomic_DNA"/>
</dbReference>
<dbReference type="AlphaFoldDB" id="A0A546XKB4"/>
<sequence>MPKLAAYFQALEERGVICADMLEGPGEIWLSLLVGDLQVRRATGALGLPVQEEVRARSARAAALTFQISGAKKKPGAEAGF</sequence>
<protein>
    <submittedName>
        <fullName evidence="1">Uncharacterized protein</fullName>
    </submittedName>
</protein>